<evidence type="ECO:0000313" key="3">
    <source>
        <dbReference type="Proteomes" id="UP000554235"/>
    </source>
</evidence>
<gene>
    <name evidence="2" type="ORF">FALBO_4961</name>
</gene>
<proteinExistence type="predicted"/>
<feature type="compositionally biased region" description="Low complexity" evidence="1">
    <location>
        <begin position="15"/>
        <end position="25"/>
    </location>
</feature>
<feature type="region of interest" description="Disordered" evidence="1">
    <location>
        <begin position="15"/>
        <end position="50"/>
    </location>
</feature>
<dbReference type="Proteomes" id="UP000554235">
    <property type="component" value="Unassembled WGS sequence"/>
</dbReference>
<organism evidence="2 3">
    <name type="scientific">Fusarium albosuccineum</name>
    <dbReference type="NCBI Taxonomy" id="1237068"/>
    <lineage>
        <taxon>Eukaryota</taxon>
        <taxon>Fungi</taxon>
        <taxon>Dikarya</taxon>
        <taxon>Ascomycota</taxon>
        <taxon>Pezizomycotina</taxon>
        <taxon>Sordariomycetes</taxon>
        <taxon>Hypocreomycetidae</taxon>
        <taxon>Hypocreales</taxon>
        <taxon>Nectriaceae</taxon>
        <taxon>Fusarium</taxon>
        <taxon>Fusarium decemcellulare species complex</taxon>
    </lineage>
</organism>
<name>A0A8H4LHC2_9HYPO</name>
<protein>
    <submittedName>
        <fullName evidence="2">Uncharacterized protein</fullName>
    </submittedName>
</protein>
<evidence type="ECO:0000313" key="2">
    <source>
        <dbReference type="EMBL" id="KAF4468143.1"/>
    </source>
</evidence>
<dbReference type="AlphaFoldDB" id="A0A8H4LHC2"/>
<sequence>MTAIASRVARSALARRPLPAAQRGLRTTRVVRQTEPGAPKPKEPATSGDGNKYLAGGALAAAVGFYWFYRGGKPPNAVLDAPGEGSGMMSTGK</sequence>
<dbReference type="EMBL" id="JAADYS010000649">
    <property type="protein sequence ID" value="KAF4468143.1"/>
    <property type="molecule type" value="Genomic_DNA"/>
</dbReference>
<comment type="caution">
    <text evidence="2">The sequence shown here is derived from an EMBL/GenBank/DDBJ whole genome shotgun (WGS) entry which is preliminary data.</text>
</comment>
<evidence type="ECO:0000256" key="1">
    <source>
        <dbReference type="SAM" id="MobiDB-lite"/>
    </source>
</evidence>
<reference evidence="2 3" key="1">
    <citation type="submission" date="2020-01" db="EMBL/GenBank/DDBJ databases">
        <title>Identification and distribution of gene clusters putatively required for synthesis of sphingolipid metabolism inhibitors in phylogenetically diverse species of the filamentous fungus Fusarium.</title>
        <authorList>
            <person name="Kim H.-S."/>
            <person name="Busman M."/>
            <person name="Brown D.W."/>
            <person name="Divon H."/>
            <person name="Uhlig S."/>
            <person name="Proctor R.H."/>
        </authorList>
    </citation>
    <scope>NUCLEOTIDE SEQUENCE [LARGE SCALE GENOMIC DNA]</scope>
    <source>
        <strain evidence="2 3">NRRL 20459</strain>
    </source>
</reference>
<accession>A0A8H4LHC2</accession>
<dbReference type="OrthoDB" id="5068918at2759"/>
<keyword evidence="3" id="KW-1185">Reference proteome</keyword>